<dbReference type="PANTHER" id="PTHR42924:SF3">
    <property type="entry name" value="POLYMERASE_HISTIDINOL PHOSPHATASE N-TERMINAL DOMAIN-CONTAINING PROTEIN"/>
    <property type="match status" value="1"/>
</dbReference>
<dbReference type="GO" id="GO:0035312">
    <property type="term" value="F:5'-3' DNA exonuclease activity"/>
    <property type="evidence" value="ECO:0007669"/>
    <property type="project" value="TreeGrafter"/>
</dbReference>
<evidence type="ECO:0000313" key="1">
    <source>
        <dbReference type="EMBL" id="TDD15090.1"/>
    </source>
</evidence>
<dbReference type="PANTHER" id="PTHR42924">
    <property type="entry name" value="EXONUCLEASE"/>
    <property type="match status" value="1"/>
</dbReference>
<dbReference type="Gene3D" id="1.10.150.650">
    <property type="match status" value="1"/>
</dbReference>
<protein>
    <recommendedName>
        <fullName evidence="3">PHP domain-containing protein</fullName>
    </recommendedName>
</protein>
<dbReference type="InterPro" id="IPR016195">
    <property type="entry name" value="Pol/histidinol_Pase-like"/>
</dbReference>
<evidence type="ECO:0008006" key="3">
    <source>
        <dbReference type="Google" id="ProtNLM"/>
    </source>
</evidence>
<accession>A0A4R4WMQ2</accession>
<comment type="caution">
    <text evidence="1">The sequence shown here is derived from an EMBL/GenBank/DDBJ whole genome shotgun (WGS) entry which is preliminary data.</text>
</comment>
<proteinExistence type="predicted"/>
<dbReference type="AlphaFoldDB" id="A0A4R4WMQ2"/>
<reference evidence="1 2" key="1">
    <citation type="submission" date="2019-03" db="EMBL/GenBank/DDBJ databases">
        <title>Draft genome sequences of novel Actinobacteria.</title>
        <authorList>
            <person name="Sahin N."/>
            <person name="Ay H."/>
            <person name="Saygin H."/>
        </authorList>
    </citation>
    <scope>NUCLEOTIDE SEQUENCE [LARGE SCALE GENOMIC DNA]</scope>
    <source>
        <strain evidence="1 2">KC712</strain>
    </source>
</reference>
<dbReference type="OrthoDB" id="9804333at2"/>
<dbReference type="GO" id="GO:0004534">
    <property type="term" value="F:5'-3' RNA exonuclease activity"/>
    <property type="evidence" value="ECO:0007669"/>
    <property type="project" value="TreeGrafter"/>
</dbReference>
<dbReference type="Gene3D" id="3.20.20.140">
    <property type="entry name" value="Metal-dependent hydrolases"/>
    <property type="match status" value="1"/>
</dbReference>
<organism evidence="1 2">
    <name type="scientific">Nonomuraea diastatica</name>
    <dbReference type="NCBI Taxonomy" id="1848329"/>
    <lineage>
        <taxon>Bacteria</taxon>
        <taxon>Bacillati</taxon>
        <taxon>Actinomycetota</taxon>
        <taxon>Actinomycetes</taxon>
        <taxon>Streptosporangiales</taxon>
        <taxon>Streptosporangiaceae</taxon>
        <taxon>Nonomuraea</taxon>
    </lineage>
</organism>
<evidence type="ECO:0000313" key="2">
    <source>
        <dbReference type="Proteomes" id="UP000294543"/>
    </source>
</evidence>
<sequence>MSISDHSRTTYDSELEAMAAGYGVILLPGIEISTMHHDRKYHVLGYGHGILDAELQEFAFRPTAIKNEAYGRVLAGLRAAGTQLPATEDILAGVQEDGPPLHPRKWMLSATLIGRYLARPLGVDPVQAAAVVKDRYNALKNSERDRYVPTGRAIAMVRNAGGIPVIAHPFWECHSGRNTWDGVVDDLRTFSAEGLAGVEVSSRHDSPADEDRRRETAHQLRLVPFRSSDFHGNGKTEVGQFPMPVEHLAEAAGRCGVDIPLHTSGKAEDSA</sequence>
<dbReference type="Proteomes" id="UP000294543">
    <property type="component" value="Unassembled WGS sequence"/>
</dbReference>
<gene>
    <name evidence="1" type="ORF">E1294_35460</name>
</gene>
<name>A0A4R4WMQ2_9ACTN</name>
<keyword evidence="2" id="KW-1185">Reference proteome</keyword>
<dbReference type="SUPFAM" id="SSF89550">
    <property type="entry name" value="PHP domain-like"/>
    <property type="match status" value="1"/>
</dbReference>
<dbReference type="EMBL" id="SMKP01000132">
    <property type="protein sequence ID" value="TDD15090.1"/>
    <property type="molecule type" value="Genomic_DNA"/>
</dbReference>
<dbReference type="InterPro" id="IPR052018">
    <property type="entry name" value="PHP_domain"/>
</dbReference>